<dbReference type="Proteomes" id="UP000789375">
    <property type="component" value="Unassembled WGS sequence"/>
</dbReference>
<accession>A0A9N9NHY2</accession>
<dbReference type="EMBL" id="CAJVPP010020070">
    <property type="protein sequence ID" value="CAG8739507.1"/>
    <property type="molecule type" value="Genomic_DNA"/>
</dbReference>
<dbReference type="AlphaFoldDB" id="A0A9N9NHY2"/>
<protein>
    <submittedName>
        <fullName evidence="1">13939_t:CDS:1</fullName>
    </submittedName>
</protein>
<name>A0A9N9NHY2_FUNMO</name>
<proteinExistence type="predicted"/>
<gene>
    <name evidence="1" type="ORF">FMOSSE_LOCUS16064</name>
</gene>
<feature type="non-terminal residue" evidence="1">
    <location>
        <position position="104"/>
    </location>
</feature>
<reference evidence="1" key="1">
    <citation type="submission" date="2021-06" db="EMBL/GenBank/DDBJ databases">
        <authorList>
            <person name="Kallberg Y."/>
            <person name="Tangrot J."/>
            <person name="Rosling A."/>
        </authorList>
    </citation>
    <scope>NUCLEOTIDE SEQUENCE</scope>
    <source>
        <strain evidence="1">87-6 pot B 2015</strain>
    </source>
</reference>
<feature type="non-terminal residue" evidence="1">
    <location>
        <position position="1"/>
    </location>
</feature>
<sequence>PQHIFNTLYHLPDPIPANNEHYKNFEDVYGTDTHESYCPSIQARKAKSDKNKKDDNILLDMESEEGEVSDEEFILVDNINTCTKRDDMDQKLRNVLSKVFVNAA</sequence>
<organism evidence="1 2">
    <name type="scientific">Funneliformis mosseae</name>
    <name type="common">Endomycorrhizal fungus</name>
    <name type="synonym">Glomus mosseae</name>
    <dbReference type="NCBI Taxonomy" id="27381"/>
    <lineage>
        <taxon>Eukaryota</taxon>
        <taxon>Fungi</taxon>
        <taxon>Fungi incertae sedis</taxon>
        <taxon>Mucoromycota</taxon>
        <taxon>Glomeromycotina</taxon>
        <taxon>Glomeromycetes</taxon>
        <taxon>Glomerales</taxon>
        <taxon>Glomeraceae</taxon>
        <taxon>Funneliformis</taxon>
    </lineage>
</organism>
<evidence type="ECO:0000313" key="2">
    <source>
        <dbReference type="Proteomes" id="UP000789375"/>
    </source>
</evidence>
<evidence type="ECO:0000313" key="1">
    <source>
        <dbReference type="EMBL" id="CAG8739507.1"/>
    </source>
</evidence>
<keyword evidence="2" id="KW-1185">Reference proteome</keyword>
<comment type="caution">
    <text evidence="1">The sequence shown here is derived from an EMBL/GenBank/DDBJ whole genome shotgun (WGS) entry which is preliminary data.</text>
</comment>